<dbReference type="Proteomes" id="UP000777438">
    <property type="component" value="Unassembled WGS sequence"/>
</dbReference>
<reference evidence="2 3" key="1">
    <citation type="journal article" date="2021" name="Nat. Commun.">
        <title>Genetic determinants of endophytism in the Arabidopsis root mycobiome.</title>
        <authorList>
            <person name="Mesny F."/>
            <person name="Miyauchi S."/>
            <person name="Thiergart T."/>
            <person name="Pickel B."/>
            <person name="Atanasova L."/>
            <person name="Karlsson M."/>
            <person name="Huettel B."/>
            <person name="Barry K.W."/>
            <person name="Haridas S."/>
            <person name="Chen C."/>
            <person name="Bauer D."/>
            <person name="Andreopoulos W."/>
            <person name="Pangilinan J."/>
            <person name="LaButti K."/>
            <person name="Riley R."/>
            <person name="Lipzen A."/>
            <person name="Clum A."/>
            <person name="Drula E."/>
            <person name="Henrissat B."/>
            <person name="Kohler A."/>
            <person name="Grigoriev I.V."/>
            <person name="Martin F.M."/>
            <person name="Hacquard S."/>
        </authorList>
    </citation>
    <scope>NUCLEOTIDE SEQUENCE [LARGE SCALE GENOMIC DNA]</scope>
    <source>
        <strain evidence="2 3">MPI-CAGE-CH-0241</strain>
    </source>
</reference>
<evidence type="ECO:0000313" key="2">
    <source>
        <dbReference type="EMBL" id="KAH6880037.1"/>
    </source>
</evidence>
<organism evidence="2 3">
    <name type="scientific">Thelonectria olida</name>
    <dbReference type="NCBI Taxonomy" id="1576542"/>
    <lineage>
        <taxon>Eukaryota</taxon>
        <taxon>Fungi</taxon>
        <taxon>Dikarya</taxon>
        <taxon>Ascomycota</taxon>
        <taxon>Pezizomycotina</taxon>
        <taxon>Sordariomycetes</taxon>
        <taxon>Hypocreomycetidae</taxon>
        <taxon>Hypocreales</taxon>
        <taxon>Nectriaceae</taxon>
        <taxon>Thelonectria</taxon>
    </lineage>
</organism>
<feature type="chain" id="PRO_5040174110" evidence="1">
    <location>
        <begin position="17"/>
        <end position="100"/>
    </location>
</feature>
<proteinExistence type="predicted"/>
<dbReference type="EMBL" id="JAGPYM010000027">
    <property type="protein sequence ID" value="KAH6880037.1"/>
    <property type="molecule type" value="Genomic_DNA"/>
</dbReference>
<evidence type="ECO:0000256" key="1">
    <source>
        <dbReference type="SAM" id="SignalP"/>
    </source>
</evidence>
<sequence length="100" mass="10946">MSLFLCIIGLLTVLDADLRSCLRAELHLAELSKQAYVGQRGAKIALGCRGSKIPFTDSLSVQVLDLRSFQTRTSFKRNLETDCAAKLKLVSIDASMQGVE</sequence>
<gene>
    <name evidence="2" type="ORF">B0T10DRAFT_464157</name>
</gene>
<keyword evidence="1" id="KW-0732">Signal</keyword>
<accession>A0A9P9AKZ4</accession>
<keyword evidence="3" id="KW-1185">Reference proteome</keyword>
<name>A0A9P9AKZ4_9HYPO</name>
<feature type="signal peptide" evidence="1">
    <location>
        <begin position="1"/>
        <end position="16"/>
    </location>
</feature>
<dbReference type="AlphaFoldDB" id="A0A9P9AKZ4"/>
<protein>
    <submittedName>
        <fullName evidence="2">Uncharacterized protein</fullName>
    </submittedName>
</protein>
<comment type="caution">
    <text evidence="2">The sequence shown here is derived from an EMBL/GenBank/DDBJ whole genome shotgun (WGS) entry which is preliminary data.</text>
</comment>
<evidence type="ECO:0000313" key="3">
    <source>
        <dbReference type="Proteomes" id="UP000777438"/>
    </source>
</evidence>